<dbReference type="EMBL" id="AP027081">
    <property type="protein sequence ID" value="BDU77942.1"/>
    <property type="molecule type" value="Genomic_DNA"/>
</dbReference>
<evidence type="ECO:0000313" key="2">
    <source>
        <dbReference type="EMBL" id="BDU77942.1"/>
    </source>
</evidence>
<accession>A0AA48H1K3</accession>
<evidence type="ECO:0000313" key="3">
    <source>
        <dbReference type="Proteomes" id="UP001228113"/>
    </source>
</evidence>
<proteinExistence type="predicted"/>
<reference evidence="2" key="1">
    <citation type="journal article" date="2023" name="Int. J. Syst. Evol. Microbiol.">
        <title>Mesoterricola silvestris gen. nov., sp. nov., Mesoterricola sediminis sp. nov., Geothrix oryzae sp. nov., Geothrix edaphica sp. nov., Geothrix rubra sp. nov., and Geothrix limicola sp. nov., six novel members of Acidobacteriota isolated from soils.</title>
        <authorList>
            <person name="Itoh H."/>
            <person name="Sugisawa Y."/>
            <person name="Mise K."/>
            <person name="Xu Z."/>
            <person name="Kuniyasu M."/>
            <person name="Ushijima N."/>
            <person name="Kawano K."/>
            <person name="Kobayashi E."/>
            <person name="Shiratori Y."/>
            <person name="Masuda Y."/>
            <person name="Senoo K."/>
        </authorList>
    </citation>
    <scope>NUCLEOTIDE SEQUENCE</scope>
    <source>
        <strain evidence="2">W786</strain>
    </source>
</reference>
<organism evidence="2 3">
    <name type="scientific">Mesoterricola sediminis</name>
    <dbReference type="NCBI Taxonomy" id="2927980"/>
    <lineage>
        <taxon>Bacteria</taxon>
        <taxon>Pseudomonadati</taxon>
        <taxon>Acidobacteriota</taxon>
        <taxon>Holophagae</taxon>
        <taxon>Holophagales</taxon>
        <taxon>Holophagaceae</taxon>
        <taxon>Mesoterricola</taxon>
    </lineage>
</organism>
<gene>
    <name evidence="2" type="ORF">METESE_29000</name>
</gene>
<sequence>MRTAPLSLALLLAAAPLAAQTPDLAEKVERLSREVERLKAEAAPAQPSSTSILGYGEIVFSRYRRDGAKDTADLRRFVLGVTHAFDADTELVTEVEVEHAVSSADDKGEVEIEQAYILHRLSPAWSIRAGLFLVPSGLLNERHEPTVYYGVERNLVETAIIPSTWREGGVQVAGDLGSGFLLQAGVSTGFDLGKWDASSTEGAESPLGAVHQELSGAKAHDLAVFGALNWRGVPGLHLGASIFHGKGSHAASGVPPLSATLWEAHGRWTPGAWDLSALYARGEISGTAAFNQPLVGFPTLMPRTFDGWYVQAARQVWASGPRALAAFARFETVNTAAAFATLSPASLTPAPARAERVWTAGASFNLNPHVVVKADLRRFREDRNQDRFNLGLGWAF</sequence>
<dbReference type="RefSeq" id="WP_316410478.1">
    <property type="nucleotide sequence ID" value="NZ_AP027081.1"/>
</dbReference>
<dbReference type="SUPFAM" id="SSF56935">
    <property type="entry name" value="Porins"/>
    <property type="match status" value="1"/>
</dbReference>
<feature type="chain" id="PRO_5041451917" evidence="1">
    <location>
        <begin position="20"/>
        <end position="396"/>
    </location>
</feature>
<keyword evidence="3" id="KW-1185">Reference proteome</keyword>
<dbReference type="KEGG" id="msea:METESE_29000"/>
<dbReference type="InterPro" id="IPR023614">
    <property type="entry name" value="Porin_dom_sf"/>
</dbReference>
<dbReference type="Gene3D" id="2.40.160.10">
    <property type="entry name" value="Porin"/>
    <property type="match status" value="1"/>
</dbReference>
<dbReference type="AlphaFoldDB" id="A0AA48H1K3"/>
<name>A0AA48H1K3_9BACT</name>
<keyword evidence="1" id="KW-0732">Signal</keyword>
<evidence type="ECO:0000256" key="1">
    <source>
        <dbReference type="SAM" id="SignalP"/>
    </source>
</evidence>
<protein>
    <submittedName>
        <fullName evidence="2">Uncharacterized protein</fullName>
    </submittedName>
</protein>
<feature type="signal peptide" evidence="1">
    <location>
        <begin position="1"/>
        <end position="19"/>
    </location>
</feature>
<dbReference type="Proteomes" id="UP001228113">
    <property type="component" value="Chromosome"/>
</dbReference>